<dbReference type="InterPro" id="IPR016186">
    <property type="entry name" value="C-type_lectin-like/link_sf"/>
</dbReference>
<evidence type="ECO:0000313" key="8">
    <source>
        <dbReference type="Proteomes" id="UP001164459"/>
    </source>
</evidence>
<feature type="compositionally biased region" description="Low complexity" evidence="5">
    <location>
        <begin position="40"/>
        <end position="100"/>
    </location>
</feature>
<dbReference type="InterPro" id="IPR021655">
    <property type="entry name" value="Put_metal-bd"/>
</dbReference>
<feature type="region of interest" description="Disordered" evidence="5">
    <location>
        <begin position="260"/>
        <end position="279"/>
    </location>
</feature>
<organism evidence="7 8">
    <name type="scientific">Nannocystis punicea</name>
    <dbReference type="NCBI Taxonomy" id="2995304"/>
    <lineage>
        <taxon>Bacteria</taxon>
        <taxon>Pseudomonadati</taxon>
        <taxon>Myxococcota</taxon>
        <taxon>Polyangia</taxon>
        <taxon>Nannocystales</taxon>
        <taxon>Nannocystaceae</taxon>
        <taxon>Nannocystis</taxon>
    </lineage>
</organism>
<dbReference type="PANTHER" id="PTHR22799:SF1">
    <property type="entry name" value="C-TYPE LECTIN DOMAIN FAMILY 11 MEMBER A"/>
    <property type="match status" value="1"/>
</dbReference>
<dbReference type="InterPro" id="IPR016187">
    <property type="entry name" value="CTDL_fold"/>
</dbReference>
<dbReference type="RefSeq" id="WP_269034759.1">
    <property type="nucleotide sequence ID" value="NZ_CP114040.1"/>
</dbReference>
<dbReference type="CDD" id="cd00037">
    <property type="entry name" value="CLECT"/>
    <property type="match status" value="1"/>
</dbReference>
<evidence type="ECO:0000256" key="4">
    <source>
        <dbReference type="ARBA" id="ARBA00022734"/>
    </source>
</evidence>
<comment type="subcellular location">
    <subcellularLocation>
        <location evidence="1">Secreted</location>
    </subcellularLocation>
</comment>
<dbReference type="Gene3D" id="3.10.100.10">
    <property type="entry name" value="Mannose-Binding Protein A, subunit A"/>
    <property type="match status" value="1"/>
</dbReference>
<proteinExistence type="predicted"/>
<dbReference type="PANTHER" id="PTHR22799">
    <property type="entry name" value="TETRANECTIN-RELATED"/>
    <property type="match status" value="1"/>
</dbReference>
<dbReference type="InterPro" id="IPR051663">
    <property type="entry name" value="CLec_Tetranectin-domain"/>
</dbReference>
<dbReference type="SUPFAM" id="SSF56436">
    <property type="entry name" value="C-type lectin-like"/>
    <property type="match status" value="1"/>
</dbReference>
<evidence type="ECO:0000256" key="3">
    <source>
        <dbReference type="ARBA" id="ARBA00022729"/>
    </source>
</evidence>
<keyword evidence="8" id="KW-1185">Reference proteome</keyword>
<dbReference type="Pfam" id="PF11617">
    <property type="entry name" value="Cu-binding_MopE"/>
    <property type="match status" value="1"/>
</dbReference>
<name>A0ABY7GZH8_9BACT</name>
<keyword evidence="3" id="KW-0732">Signal</keyword>
<dbReference type="PROSITE" id="PS50041">
    <property type="entry name" value="C_TYPE_LECTIN_2"/>
    <property type="match status" value="1"/>
</dbReference>
<evidence type="ECO:0000256" key="2">
    <source>
        <dbReference type="ARBA" id="ARBA00022525"/>
    </source>
</evidence>
<evidence type="ECO:0000256" key="1">
    <source>
        <dbReference type="ARBA" id="ARBA00004613"/>
    </source>
</evidence>
<dbReference type="EMBL" id="CP114040">
    <property type="protein sequence ID" value="WAS92411.1"/>
    <property type="molecule type" value="Genomic_DNA"/>
</dbReference>
<accession>A0ABY7GZH8</accession>
<dbReference type="Pfam" id="PF00059">
    <property type="entry name" value="Lectin_C"/>
    <property type="match status" value="1"/>
</dbReference>
<dbReference type="SMART" id="SM00034">
    <property type="entry name" value="CLECT"/>
    <property type="match status" value="1"/>
</dbReference>
<dbReference type="Proteomes" id="UP001164459">
    <property type="component" value="Chromosome"/>
</dbReference>
<reference evidence="7" key="1">
    <citation type="submission" date="2022-11" db="EMBL/GenBank/DDBJ databases">
        <title>Minimal conservation of predation-associated metabolite biosynthetic gene clusters underscores biosynthetic potential of Myxococcota including descriptions for ten novel species: Archangium lansinium sp. nov., Myxococcus landrumus sp. nov., Nannocystis bai.</title>
        <authorList>
            <person name="Ahearne A."/>
            <person name="Stevens C."/>
            <person name="Dowd S."/>
        </authorList>
    </citation>
    <scope>NUCLEOTIDE SEQUENCE</scope>
    <source>
        <strain evidence="7">Fl3</strain>
    </source>
</reference>
<evidence type="ECO:0000313" key="7">
    <source>
        <dbReference type="EMBL" id="WAS92411.1"/>
    </source>
</evidence>
<sequence>MNGAPGPRRTQVLALAAALSLACTYDGSGLGAQPDDLPQETSTSTTTGEPPATTIAPTTTTTGGPAETTEAAVTSTGLTTAEPTTTTTTTAGEPDTTGEPCATPEALYVDDDGDGFGDDGQPVTACAGPGFSPQAGDCDDADAAVFPGQPETCNVVDDDCDQSVDEFDPRSNIACGVCTYILAAGRLYAFCTGAHNWADARADCQLRGLDLAIDDDWLEHNLLVSYLAENSGQWYLGAQDGDGNQEGSWRWLDGSEVPKWDGRFAPNQPDDKGSGDGGADCLALVSKGKGNTQERWVDESCGALHKWICEGPPPP</sequence>
<gene>
    <name evidence="7" type="ORF">O0S08_40040</name>
</gene>
<protein>
    <submittedName>
        <fullName evidence="7">C-type lectin domain-containing protein</fullName>
    </submittedName>
</protein>
<evidence type="ECO:0000259" key="6">
    <source>
        <dbReference type="PROSITE" id="PS50041"/>
    </source>
</evidence>
<keyword evidence="4" id="KW-0430">Lectin</keyword>
<evidence type="ECO:0000256" key="5">
    <source>
        <dbReference type="SAM" id="MobiDB-lite"/>
    </source>
</evidence>
<dbReference type="InterPro" id="IPR001304">
    <property type="entry name" value="C-type_lectin-like"/>
</dbReference>
<feature type="domain" description="C-type lectin" evidence="6">
    <location>
        <begin position="183"/>
        <end position="310"/>
    </location>
</feature>
<feature type="region of interest" description="Disordered" evidence="5">
    <location>
        <begin position="28"/>
        <end position="104"/>
    </location>
</feature>
<keyword evidence="2" id="KW-0964">Secreted</keyword>